<dbReference type="InterPro" id="IPR020904">
    <property type="entry name" value="Sc_DH/Rdtase_CS"/>
</dbReference>
<proteinExistence type="inferred from homology"/>
<dbReference type="AlphaFoldDB" id="A0A4T0WZV7"/>
<dbReference type="PRINTS" id="PR00081">
    <property type="entry name" value="GDHRDH"/>
</dbReference>
<keyword evidence="5" id="KW-1185">Reference proteome</keyword>
<dbReference type="InterPro" id="IPR036291">
    <property type="entry name" value="NAD(P)-bd_dom_sf"/>
</dbReference>
<comment type="similarity">
    <text evidence="1">Belongs to the short-chain dehydrogenases/reductases (SDR) family.</text>
</comment>
<keyword evidence="2" id="KW-0521">NADP</keyword>
<organism evidence="4 5">
    <name type="scientific">Pichia inconspicua</name>
    <dbReference type="NCBI Taxonomy" id="52247"/>
    <lineage>
        <taxon>Eukaryota</taxon>
        <taxon>Fungi</taxon>
        <taxon>Dikarya</taxon>
        <taxon>Ascomycota</taxon>
        <taxon>Saccharomycotina</taxon>
        <taxon>Pichiomycetes</taxon>
        <taxon>Pichiales</taxon>
        <taxon>Pichiaceae</taxon>
        <taxon>Pichia</taxon>
    </lineage>
</organism>
<sequence>MNKTIIVTGGSQGLGKCIALNLLNNYPTANVVVVARNKKMLQEFEDTLDEEKRARTLIIVGDVTELSTVQHTIEGSIGKFGSIDGVVFNAGVIEPVGHLYDENYDIAAMKRLFDVNYFSIVLFLKELLCRVENDLNLVFVSSGASTRGIDGWLAYGSSKAAVNHLCKQLHDEMFPRIKCVSIAPGVVNTDMQKVIREKLGNVMSAEAHNRFMQLHQNGELLDGMIVGKVYAKQVMEGIENTVLGQYIRWNDERLKALN</sequence>
<reference evidence="4 5" key="1">
    <citation type="journal article" date="2019" name="Front. Genet.">
        <title>Whole-Genome Sequencing of the Opportunistic Yeast Pathogen Candida inconspicua Uncovers Its Hybrid Origin.</title>
        <authorList>
            <person name="Mixao V."/>
            <person name="Hansen A.P."/>
            <person name="Saus E."/>
            <person name="Boekhout T."/>
            <person name="Lass-Florl C."/>
            <person name="Gabaldon T."/>
        </authorList>
    </citation>
    <scope>NUCLEOTIDE SEQUENCE [LARGE SCALE GENOMIC DNA]</scope>
    <source>
        <strain evidence="4 5">CBS 180</strain>
    </source>
</reference>
<protein>
    <submittedName>
        <fullName evidence="4">Uncharacterized protein</fullName>
    </submittedName>
</protein>
<keyword evidence="3" id="KW-0560">Oxidoreductase</keyword>
<dbReference type="SUPFAM" id="SSF51735">
    <property type="entry name" value="NAD(P)-binding Rossmann-fold domains"/>
    <property type="match status" value="1"/>
</dbReference>
<evidence type="ECO:0000256" key="1">
    <source>
        <dbReference type="ARBA" id="ARBA00006484"/>
    </source>
</evidence>
<dbReference type="GO" id="GO:0016616">
    <property type="term" value="F:oxidoreductase activity, acting on the CH-OH group of donors, NAD or NADP as acceptor"/>
    <property type="evidence" value="ECO:0007669"/>
    <property type="project" value="UniProtKB-ARBA"/>
</dbReference>
<comment type="caution">
    <text evidence="4">The sequence shown here is derived from an EMBL/GenBank/DDBJ whole genome shotgun (WGS) entry which is preliminary data.</text>
</comment>
<evidence type="ECO:0000256" key="2">
    <source>
        <dbReference type="ARBA" id="ARBA00022857"/>
    </source>
</evidence>
<dbReference type="Gene3D" id="3.40.50.720">
    <property type="entry name" value="NAD(P)-binding Rossmann-like Domain"/>
    <property type="match status" value="1"/>
</dbReference>
<dbReference type="GO" id="GO:0050664">
    <property type="term" value="F:oxidoreductase activity, acting on NAD(P)H, oxygen as acceptor"/>
    <property type="evidence" value="ECO:0007669"/>
    <property type="project" value="TreeGrafter"/>
</dbReference>
<gene>
    <name evidence="4" type="ORF">CANINC_002932</name>
</gene>
<dbReference type="Pfam" id="PF00106">
    <property type="entry name" value="adh_short"/>
    <property type="match status" value="1"/>
</dbReference>
<evidence type="ECO:0000313" key="5">
    <source>
        <dbReference type="Proteomes" id="UP000307173"/>
    </source>
</evidence>
<dbReference type="PANTHER" id="PTHR43008">
    <property type="entry name" value="BENZIL REDUCTASE"/>
    <property type="match status" value="1"/>
</dbReference>
<dbReference type="PANTHER" id="PTHR43008:SF8">
    <property type="entry name" value="BENZIL REDUCTASE ((S)-BENZOIN FORMING) IRC24"/>
    <property type="match status" value="1"/>
</dbReference>
<dbReference type="OrthoDB" id="153074at2759"/>
<dbReference type="Proteomes" id="UP000307173">
    <property type="component" value="Unassembled WGS sequence"/>
</dbReference>
<evidence type="ECO:0000313" key="4">
    <source>
        <dbReference type="EMBL" id="TID25454.1"/>
    </source>
</evidence>
<accession>A0A4T0WZV7</accession>
<dbReference type="InterPro" id="IPR002347">
    <property type="entry name" value="SDR_fam"/>
</dbReference>
<evidence type="ECO:0000256" key="3">
    <source>
        <dbReference type="ARBA" id="ARBA00023002"/>
    </source>
</evidence>
<dbReference type="STRING" id="52247.A0A4T0WZV7"/>
<dbReference type="EMBL" id="SELW01000482">
    <property type="protein sequence ID" value="TID25454.1"/>
    <property type="molecule type" value="Genomic_DNA"/>
</dbReference>
<name>A0A4T0WZV7_9ASCO</name>
<dbReference type="PROSITE" id="PS00061">
    <property type="entry name" value="ADH_SHORT"/>
    <property type="match status" value="1"/>
</dbReference>